<evidence type="ECO:0000313" key="7">
    <source>
        <dbReference type="Proteomes" id="UP001642540"/>
    </source>
</evidence>
<dbReference type="InterPro" id="IPR001841">
    <property type="entry name" value="Znf_RING"/>
</dbReference>
<dbReference type="Gene3D" id="2.60.210.10">
    <property type="entry name" value="Apoptosis, Tumor Necrosis Factor Receptor Associated Protein 2, Chain A"/>
    <property type="match status" value="1"/>
</dbReference>
<proteinExistence type="predicted"/>
<dbReference type="InterPro" id="IPR008974">
    <property type="entry name" value="TRAF-like"/>
</dbReference>
<sequence>MHRRQQNASRRFYRTSSRYTGTFHTTQIQIQEEEDYVSDSSGDIPLSALVTANGRNPNTSQENAEVTAHLLEDAADSAVMKHGQLSVDIEDLAGSKGDEIREHLECLICKNLLLPPITLCTNGHAFCVECKKAFRPCPTCVEKTTATRNLDKILPFCLVKCKNTDLGCKVILSGKEISKHHQSCKYRQFMCRKCSTEVPNELFLEHLRVIEKVKLQMTKECIFVFEIPDEELGSRSADVDGGKALPFWGPTWIHCYDNNFFCFLEHSQLNWWIWVGALAPKIVCNNFRCSITVRNKKNQTGMEYVGTIHPVHTPPNDIWKSAECLIFCDLNLKNFLHEGGIEVIVRIDDDYKAPRNCYGALVQPPTIVPWSPPRSMPCPFNIPPNHTLLSSNTGLFIPNPNSR</sequence>
<organism evidence="6 7">
    <name type="scientific">Orchesella dallaii</name>
    <dbReference type="NCBI Taxonomy" id="48710"/>
    <lineage>
        <taxon>Eukaryota</taxon>
        <taxon>Metazoa</taxon>
        <taxon>Ecdysozoa</taxon>
        <taxon>Arthropoda</taxon>
        <taxon>Hexapoda</taxon>
        <taxon>Collembola</taxon>
        <taxon>Entomobryomorpha</taxon>
        <taxon>Entomobryoidea</taxon>
        <taxon>Orchesellidae</taxon>
        <taxon>Orchesellinae</taxon>
        <taxon>Orchesella</taxon>
    </lineage>
</organism>
<evidence type="ECO:0000256" key="3">
    <source>
        <dbReference type="ARBA" id="ARBA00022833"/>
    </source>
</evidence>
<gene>
    <name evidence="6" type="ORF">ODALV1_LOCUS29145</name>
</gene>
<reference evidence="6 7" key="1">
    <citation type="submission" date="2024-08" db="EMBL/GenBank/DDBJ databases">
        <authorList>
            <person name="Cucini C."/>
            <person name="Frati F."/>
        </authorList>
    </citation>
    <scope>NUCLEOTIDE SEQUENCE [LARGE SCALE GENOMIC DNA]</scope>
</reference>
<accession>A0ABP1S2U9</accession>
<evidence type="ECO:0000256" key="2">
    <source>
        <dbReference type="ARBA" id="ARBA00022771"/>
    </source>
</evidence>
<dbReference type="Pfam" id="PF21362">
    <property type="entry name" value="Sina_RING"/>
    <property type="match status" value="1"/>
</dbReference>
<name>A0ABP1S2U9_9HEXA</name>
<evidence type="ECO:0000256" key="1">
    <source>
        <dbReference type="ARBA" id="ARBA00022723"/>
    </source>
</evidence>
<dbReference type="Proteomes" id="UP001642540">
    <property type="component" value="Unassembled WGS sequence"/>
</dbReference>
<dbReference type="EMBL" id="CAXLJM020000149">
    <property type="protein sequence ID" value="CAL8142769.1"/>
    <property type="molecule type" value="Genomic_DNA"/>
</dbReference>
<dbReference type="SUPFAM" id="SSF49599">
    <property type="entry name" value="TRAF domain-like"/>
    <property type="match status" value="1"/>
</dbReference>
<evidence type="ECO:0000259" key="5">
    <source>
        <dbReference type="PROSITE" id="PS50089"/>
    </source>
</evidence>
<dbReference type="SUPFAM" id="SSF57850">
    <property type="entry name" value="RING/U-box"/>
    <property type="match status" value="1"/>
</dbReference>
<dbReference type="InterPro" id="IPR049548">
    <property type="entry name" value="Sina-like_RING"/>
</dbReference>
<evidence type="ECO:0000256" key="4">
    <source>
        <dbReference type="PROSITE-ProRule" id="PRU00175"/>
    </source>
</evidence>
<dbReference type="InterPro" id="IPR013083">
    <property type="entry name" value="Znf_RING/FYVE/PHD"/>
</dbReference>
<keyword evidence="7" id="KW-1185">Reference proteome</keyword>
<evidence type="ECO:0000313" key="6">
    <source>
        <dbReference type="EMBL" id="CAL8142769.1"/>
    </source>
</evidence>
<feature type="domain" description="RING-type" evidence="5">
    <location>
        <begin position="106"/>
        <end position="140"/>
    </location>
</feature>
<keyword evidence="1" id="KW-0479">Metal-binding</keyword>
<keyword evidence="3" id="KW-0862">Zinc</keyword>
<dbReference type="PANTHER" id="PTHR45877:SF2">
    <property type="entry name" value="E3 UBIQUITIN-PROTEIN LIGASE SINA-RELATED"/>
    <property type="match status" value="1"/>
</dbReference>
<protein>
    <recommendedName>
        <fullName evidence="5">RING-type domain-containing protein</fullName>
    </recommendedName>
</protein>
<comment type="caution">
    <text evidence="6">The sequence shown here is derived from an EMBL/GenBank/DDBJ whole genome shotgun (WGS) entry which is preliminary data.</text>
</comment>
<dbReference type="InterPro" id="IPR004162">
    <property type="entry name" value="SINA-like_animal"/>
</dbReference>
<dbReference type="PANTHER" id="PTHR45877">
    <property type="entry name" value="E3 UBIQUITIN-PROTEIN LIGASE SIAH2"/>
    <property type="match status" value="1"/>
</dbReference>
<keyword evidence="2 4" id="KW-0863">Zinc-finger</keyword>
<dbReference type="PROSITE" id="PS50089">
    <property type="entry name" value="ZF_RING_2"/>
    <property type="match status" value="1"/>
</dbReference>
<dbReference type="Gene3D" id="3.30.40.10">
    <property type="entry name" value="Zinc/RING finger domain, C3HC4 (zinc finger)"/>
    <property type="match status" value="2"/>
</dbReference>